<evidence type="ECO:0000313" key="5">
    <source>
        <dbReference type="EMBL" id="CAD7088274.1"/>
    </source>
</evidence>
<dbReference type="GO" id="GO:0005179">
    <property type="term" value="F:hormone activity"/>
    <property type="evidence" value="ECO:0007669"/>
    <property type="project" value="InterPro"/>
</dbReference>
<dbReference type="InterPro" id="IPR036438">
    <property type="entry name" value="Insulin-like_sf"/>
</dbReference>
<dbReference type="AlphaFoldDB" id="A0A7R8UX69"/>
<evidence type="ECO:0000313" key="6">
    <source>
        <dbReference type="Proteomes" id="UP000594454"/>
    </source>
</evidence>
<evidence type="ECO:0000256" key="3">
    <source>
        <dbReference type="ARBA" id="ARBA00022729"/>
    </source>
</evidence>
<dbReference type="GO" id="GO:0005576">
    <property type="term" value="C:extracellular region"/>
    <property type="evidence" value="ECO:0007669"/>
    <property type="project" value="InterPro"/>
</dbReference>
<name>A0A7R8UX69_HERIL</name>
<evidence type="ECO:0000256" key="2">
    <source>
        <dbReference type="ARBA" id="ARBA00022685"/>
    </source>
</evidence>
<dbReference type="SUPFAM" id="SSF56994">
    <property type="entry name" value="Insulin-like"/>
    <property type="match status" value="1"/>
</dbReference>
<dbReference type="InParanoid" id="A0A7R8UX69"/>
<reference evidence="5 6" key="1">
    <citation type="submission" date="2020-11" db="EMBL/GenBank/DDBJ databases">
        <authorList>
            <person name="Wallbank WR R."/>
            <person name="Pardo Diaz C."/>
            <person name="Kozak K."/>
            <person name="Martin S."/>
            <person name="Jiggins C."/>
            <person name="Moest M."/>
            <person name="Warren A I."/>
            <person name="Generalovic N T."/>
            <person name="Byers J.R.P. K."/>
            <person name="Montejo-Kovacevich G."/>
            <person name="Yen C E."/>
        </authorList>
    </citation>
    <scope>NUCLEOTIDE SEQUENCE [LARGE SCALE GENOMIC DNA]</scope>
</reference>
<dbReference type="Pfam" id="PF00049">
    <property type="entry name" value="Insulin"/>
    <property type="match status" value="1"/>
</dbReference>
<keyword evidence="2" id="KW-0165">Cleavage on pair of basic residues</keyword>
<comment type="similarity">
    <text evidence="1">Belongs to the insulin family.</text>
</comment>
<feature type="domain" description="Insulin-like" evidence="4">
    <location>
        <begin position="94"/>
        <end position="165"/>
    </location>
</feature>
<keyword evidence="3" id="KW-0732">Signal</keyword>
<keyword evidence="6" id="KW-1185">Reference proteome</keyword>
<proteinExistence type="inferred from homology"/>
<evidence type="ECO:0000256" key="1">
    <source>
        <dbReference type="ARBA" id="ARBA00009034"/>
    </source>
</evidence>
<evidence type="ECO:0000259" key="4">
    <source>
        <dbReference type="SMART" id="SM00078"/>
    </source>
</evidence>
<organism evidence="5 6">
    <name type="scientific">Hermetia illucens</name>
    <name type="common">Black soldier fly</name>
    <dbReference type="NCBI Taxonomy" id="343691"/>
    <lineage>
        <taxon>Eukaryota</taxon>
        <taxon>Metazoa</taxon>
        <taxon>Ecdysozoa</taxon>
        <taxon>Arthropoda</taxon>
        <taxon>Hexapoda</taxon>
        <taxon>Insecta</taxon>
        <taxon>Pterygota</taxon>
        <taxon>Neoptera</taxon>
        <taxon>Endopterygota</taxon>
        <taxon>Diptera</taxon>
        <taxon>Brachycera</taxon>
        <taxon>Stratiomyomorpha</taxon>
        <taxon>Stratiomyidae</taxon>
        <taxon>Hermetiinae</taxon>
        <taxon>Hermetia</taxon>
    </lineage>
</organism>
<sequence>MFFPSSSLKSAYDHLPPHHSNMVHVIYVHTPIVHFEANSSQARESDIGLKSHLNLLENTRFAVGEKMMFTKFVLMCILTVAVSGGFAPTNIPVKRYCSTALSDALRLTCGGRYNSMSDYRDETYYRYPETLVRSRLISELLPERVGLVHECCRRPCGYNELRKYCLPVD</sequence>
<protein>
    <recommendedName>
        <fullName evidence="4">Insulin-like domain-containing protein</fullName>
    </recommendedName>
</protein>
<accession>A0A7R8UX69</accession>
<dbReference type="CDD" id="cd04366">
    <property type="entry name" value="IlGF_insulin_bombyxin_like"/>
    <property type="match status" value="1"/>
</dbReference>
<dbReference type="Gene3D" id="1.10.100.10">
    <property type="entry name" value="Insulin-like"/>
    <property type="match status" value="1"/>
</dbReference>
<dbReference type="SMART" id="SM00078">
    <property type="entry name" value="IlGF"/>
    <property type="match status" value="1"/>
</dbReference>
<dbReference type="Proteomes" id="UP000594454">
    <property type="component" value="Chromosome 4"/>
</dbReference>
<gene>
    <name evidence="5" type="ORF">HERILL_LOCUS10917</name>
</gene>
<dbReference type="PRINTS" id="PR00276">
    <property type="entry name" value="INSULINFAMLY"/>
</dbReference>
<dbReference type="InterPro" id="IPR016179">
    <property type="entry name" value="Insulin-like"/>
</dbReference>
<dbReference type="InterPro" id="IPR022352">
    <property type="entry name" value="Ins/IGF/rlx"/>
</dbReference>
<dbReference type="EMBL" id="LR899012">
    <property type="protein sequence ID" value="CAD7088274.1"/>
    <property type="molecule type" value="Genomic_DNA"/>
</dbReference>